<dbReference type="GO" id="GO:0046983">
    <property type="term" value="F:protein dimerization activity"/>
    <property type="evidence" value="ECO:0007669"/>
    <property type="project" value="InterPro"/>
</dbReference>
<comment type="caution">
    <text evidence="7">The sequence shown here is derived from an EMBL/GenBank/DDBJ whole genome shotgun (WGS) entry which is preliminary data.</text>
</comment>
<dbReference type="InterPro" id="IPR011598">
    <property type="entry name" value="bHLH_dom"/>
</dbReference>
<dbReference type="Proteomes" id="UP001187192">
    <property type="component" value="Unassembled WGS sequence"/>
</dbReference>
<keyword evidence="8" id="KW-1185">Reference proteome</keyword>
<dbReference type="PROSITE" id="PS50888">
    <property type="entry name" value="BHLH"/>
    <property type="match status" value="1"/>
</dbReference>
<organism evidence="7 8">
    <name type="scientific">Ficus carica</name>
    <name type="common">Common fig</name>
    <dbReference type="NCBI Taxonomy" id="3494"/>
    <lineage>
        <taxon>Eukaryota</taxon>
        <taxon>Viridiplantae</taxon>
        <taxon>Streptophyta</taxon>
        <taxon>Embryophyta</taxon>
        <taxon>Tracheophyta</taxon>
        <taxon>Spermatophyta</taxon>
        <taxon>Magnoliopsida</taxon>
        <taxon>eudicotyledons</taxon>
        <taxon>Gunneridae</taxon>
        <taxon>Pentapetalae</taxon>
        <taxon>rosids</taxon>
        <taxon>fabids</taxon>
        <taxon>Rosales</taxon>
        <taxon>Moraceae</taxon>
        <taxon>Ficeae</taxon>
        <taxon>Ficus</taxon>
    </lineage>
</organism>
<dbReference type="SMART" id="SM00353">
    <property type="entry name" value="HLH"/>
    <property type="match status" value="1"/>
</dbReference>
<keyword evidence="3" id="KW-0804">Transcription</keyword>
<gene>
    <name evidence="7" type="ORF">TIFTF001_003688</name>
</gene>
<evidence type="ECO:0000313" key="8">
    <source>
        <dbReference type="Proteomes" id="UP001187192"/>
    </source>
</evidence>
<feature type="domain" description="BHLH" evidence="6">
    <location>
        <begin position="92"/>
        <end position="144"/>
    </location>
</feature>
<reference evidence="7" key="1">
    <citation type="submission" date="2023-07" db="EMBL/GenBank/DDBJ databases">
        <title>draft genome sequence of fig (Ficus carica).</title>
        <authorList>
            <person name="Takahashi T."/>
            <person name="Nishimura K."/>
        </authorList>
    </citation>
    <scope>NUCLEOTIDE SEQUENCE</scope>
</reference>
<feature type="compositionally biased region" description="Basic and acidic residues" evidence="5">
    <location>
        <begin position="79"/>
        <end position="90"/>
    </location>
</feature>
<evidence type="ECO:0000256" key="1">
    <source>
        <dbReference type="ARBA" id="ARBA00004123"/>
    </source>
</evidence>
<keyword evidence="4" id="KW-0539">Nucleus</keyword>
<accession>A0AA87ZCK0</accession>
<sequence length="273" mass="31197">MDYIPALFQFDQTTDHELFPLISTFPCKLDQQNHDHQRLYDYHRHEIQKDHQVHPPTPPQDGRDLTHKRQRSSSAANFGEKDHDQNPNDTKKKKLIHREIERQRRKETAALIASLRSHIPLEYLKGKRSTSDQMHGAANYIKDLKRKIQELSGKRDELNRVSDSISSLVSCCSTDNIIAYDHDQNSKQLNSETKISVRNCRAGVEVVVNTAFKQGLPLSSVLRVLAGEGLTVVSCVSAKVKRRFLHTIESEIVSGERSMDLPELEQKLKNLTA</sequence>
<keyword evidence="2" id="KW-0805">Transcription regulation</keyword>
<evidence type="ECO:0000259" key="6">
    <source>
        <dbReference type="PROSITE" id="PS50888"/>
    </source>
</evidence>
<dbReference type="GO" id="GO:0090575">
    <property type="term" value="C:RNA polymerase II transcription regulator complex"/>
    <property type="evidence" value="ECO:0007669"/>
    <property type="project" value="TreeGrafter"/>
</dbReference>
<evidence type="ECO:0000256" key="2">
    <source>
        <dbReference type="ARBA" id="ARBA00023015"/>
    </source>
</evidence>
<dbReference type="Gene3D" id="4.10.280.10">
    <property type="entry name" value="Helix-loop-helix DNA-binding domain"/>
    <property type="match status" value="1"/>
</dbReference>
<evidence type="ECO:0000256" key="3">
    <source>
        <dbReference type="ARBA" id="ARBA00023163"/>
    </source>
</evidence>
<name>A0AA87ZCK0_FICCA</name>
<evidence type="ECO:0000313" key="7">
    <source>
        <dbReference type="EMBL" id="GMN32437.1"/>
    </source>
</evidence>
<dbReference type="SUPFAM" id="SSF47459">
    <property type="entry name" value="HLH, helix-loop-helix DNA-binding domain"/>
    <property type="match status" value="1"/>
</dbReference>
<dbReference type="GO" id="GO:0000977">
    <property type="term" value="F:RNA polymerase II transcription regulatory region sequence-specific DNA binding"/>
    <property type="evidence" value="ECO:0007669"/>
    <property type="project" value="TreeGrafter"/>
</dbReference>
<dbReference type="EMBL" id="BTGU01000003">
    <property type="protein sequence ID" value="GMN32437.1"/>
    <property type="molecule type" value="Genomic_DNA"/>
</dbReference>
<protein>
    <recommendedName>
        <fullName evidence="6">BHLH domain-containing protein</fullName>
    </recommendedName>
</protein>
<dbReference type="GO" id="GO:0000981">
    <property type="term" value="F:DNA-binding transcription factor activity, RNA polymerase II-specific"/>
    <property type="evidence" value="ECO:0007669"/>
    <property type="project" value="TreeGrafter"/>
</dbReference>
<evidence type="ECO:0000256" key="4">
    <source>
        <dbReference type="ARBA" id="ARBA00023242"/>
    </source>
</evidence>
<dbReference type="PANTHER" id="PTHR13935:SF155">
    <property type="entry name" value="TRANSCRIPTION FACTOR BHLH120-LIKE"/>
    <property type="match status" value="1"/>
</dbReference>
<comment type="subcellular location">
    <subcellularLocation>
        <location evidence="1">Nucleus</location>
    </subcellularLocation>
</comment>
<dbReference type="AlphaFoldDB" id="A0AA87ZCK0"/>
<evidence type="ECO:0000256" key="5">
    <source>
        <dbReference type="SAM" id="MobiDB-lite"/>
    </source>
</evidence>
<feature type="region of interest" description="Disordered" evidence="5">
    <location>
        <begin position="50"/>
        <end position="95"/>
    </location>
</feature>
<dbReference type="PANTHER" id="PTHR13935">
    <property type="entry name" value="ACHAETE-SCUTE TRANSCRIPTION FACTOR-RELATED"/>
    <property type="match status" value="1"/>
</dbReference>
<proteinExistence type="predicted"/>
<dbReference type="InterPro" id="IPR015660">
    <property type="entry name" value="MASH1/Ascl1a-like"/>
</dbReference>
<dbReference type="CDD" id="cd18914">
    <property type="entry name" value="bHLH_AtORG2_like"/>
    <property type="match status" value="1"/>
</dbReference>
<dbReference type="Pfam" id="PF00010">
    <property type="entry name" value="HLH"/>
    <property type="match status" value="1"/>
</dbReference>
<dbReference type="InterPro" id="IPR036638">
    <property type="entry name" value="HLH_DNA-bd_sf"/>
</dbReference>